<dbReference type="Pfam" id="PF01917">
    <property type="entry name" value="Flagellin_arch-type"/>
    <property type="match status" value="1"/>
</dbReference>
<evidence type="ECO:0000313" key="3">
    <source>
        <dbReference type="Proteomes" id="UP001042704"/>
    </source>
</evidence>
<evidence type="ECO:0000313" key="2">
    <source>
        <dbReference type="EMBL" id="QSZ66295.1"/>
    </source>
</evidence>
<feature type="transmembrane region" description="Helical" evidence="1">
    <location>
        <begin position="6"/>
        <end position="31"/>
    </location>
</feature>
<dbReference type="RefSeq" id="WP_265581618.1">
    <property type="nucleotide sequence ID" value="NZ_CP036172.1"/>
</dbReference>
<keyword evidence="2" id="KW-0966">Cell projection</keyword>
<dbReference type="GO" id="GO:0097588">
    <property type="term" value="P:archaeal or bacterial-type flagellum-dependent cell motility"/>
    <property type="evidence" value="ECO:0007669"/>
    <property type="project" value="InterPro"/>
</dbReference>
<dbReference type="GO" id="GO:0005198">
    <property type="term" value="F:structural molecule activity"/>
    <property type="evidence" value="ECO:0007669"/>
    <property type="project" value="InterPro"/>
</dbReference>
<keyword evidence="2" id="KW-0282">Flagellum</keyword>
<dbReference type="InterPro" id="IPR002774">
    <property type="entry name" value="Flagellin_arc-type"/>
</dbReference>
<name>A0A8A3S268_9EURY</name>
<dbReference type="KEGG" id="maqe:RJ40_01655"/>
<accession>A0A8A3S268</accession>
<gene>
    <name evidence="2" type="ORF">RJ40_01655</name>
</gene>
<dbReference type="AlphaFoldDB" id="A0A8A3S268"/>
<protein>
    <submittedName>
        <fullName evidence="2">Flagellin</fullName>
    </submittedName>
</protein>
<keyword evidence="1" id="KW-0812">Transmembrane</keyword>
<keyword evidence="2" id="KW-0969">Cilium</keyword>
<organism evidence="2 3">
    <name type="scientific">Methanofollis aquaemaris</name>
    <dbReference type="NCBI Taxonomy" id="126734"/>
    <lineage>
        <taxon>Archaea</taxon>
        <taxon>Methanobacteriati</taxon>
        <taxon>Methanobacteriota</taxon>
        <taxon>Stenosarchaea group</taxon>
        <taxon>Methanomicrobia</taxon>
        <taxon>Methanomicrobiales</taxon>
        <taxon>Methanomicrobiaceae</taxon>
        <taxon>Methanofollis</taxon>
    </lineage>
</organism>
<sequence>MSSETITTAILLIGAVIAAGVLVNAIFPIIYTISDTAGSTSHAVDQQARTDIKIINAYVSASNKSADIWIKNLGSTRIAVNELSSSDIFIGKPGEFNRISYSSGWTYDVLDGDSKYWLPGETILIDIDDCNLLPTVSGDVVYFQIVLPGGTVRSTEFTAGA</sequence>
<reference evidence="2" key="2">
    <citation type="submission" date="2019-02" db="EMBL/GenBank/DDBJ databases">
        <authorList>
            <person name="Chen S.-C."/>
            <person name="Chien H.-H."/>
            <person name="Lai M.-C."/>
        </authorList>
    </citation>
    <scope>NUCLEOTIDE SEQUENCE</scope>
    <source>
        <strain evidence="2">N2F9704</strain>
    </source>
</reference>
<dbReference type="EMBL" id="CP036172">
    <property type="protein sequence ID" value="QSZ66295.1"/>
    <property type="molecule type" value="Genomic_DNA"/>
</dbReference>
<reference evidence="2" key="1">
    <citation type="journal article" date="2001" name="Int. J. Syst. Evol. Microbiol.">
        <title>Methanofollis aquaemaris sp. nov., a methanogen isolated from an aquaculture fish pond.</title>
        <authorList>
            <person name="Lai M.C."/>
            <person name="Chen S.C."/>
        </authorList>
    </citation>
    <scope>NUCLEOTIDE SEQUENCE</scope>
    <source>
        <strain evidence="2">N2F9704</strain>
    </source>
</reference>
<keyword evidence="1" id="KW-0472">Membrane</keyword>
<keyword evidence="3" id="KW-1185">Reference proteome</keyword>
<dbReference type="GeneID" id="76423022"/>
<proteinExistence type="predicted"/>
<dbReference type="Proteomes" id="UP001042704">
    <property type="component" value="Chromosome"/>
</dbReference>
<keyword evidence="1" id="KW-1133">Transmembrane helix</keyword>
<evidence type="ECO:0000256" key="1">
    <source>
        <dbReference type="SAM" id="Phobius"/>
    </source>
</evidence>